<proteinExistence type="predicted"/>
<dbReference type="Gramene" id="TVU11507">
    <property type="protein sequence ID" value="TVU11507"/>
    <property type="gene ID" value="EJB05_45098"/>
</dbReference>
<evidence type="ECO:0000256" key="1">
    <source>
        <dbReference type="SAM" id="MobiDB-lite"/>
    </source>
</evidence>
<keyword evidence="3" id="KW-1185">Reference proteome</keyword>
<feature type="region of interest" description="Disordered" evidence="1">
    <location>
        <begin position="1"/>
        <end position="45"/>
    </location>
</feature>
<name>A0A5J9TK13_9POAL</name>
<gene>
    <name evidence="2" type="ORF">EJB05_45098</name>
</gene>
<dbReference type="EMBL" id="RWGY01000039">
    <property type="protein sequence ID" value="TVU11507.1"/>
    <property type="molecule type" value="Genomic_DNA"/>
</dbReference>
<reference evidence="2 3" key="1">
    <citation type="journal article" date="2019" name="Sci. Rep.">
        <title>A high-quality genome of Eragrostis curvula grass provides insights into Poaceae evolution and supports new strategies to enhance forage quality.</title>
        <authorList>
            <person name="Carballo J."/>
            <person name="Santos B.A.C.M."/>
            <person name="Zappacosta D."/>
            <person name="Garbus I."/>
            <person name="Selva J.P."/>
            <person name="Gallo C.A."/>
            <person name="Diaz A."/>
            <person name="Albertini E."/>
            <person name="Caccamo M."/>
            <person name="Echenique V."/>
        </authorList>
    </citation>
    <scope>NUCLEOTIDE SEQUENCE [LARGE SCALE GENOMIC DNA]</scope>
    <source>
        <strain evidence="3">cv. Victoria</strain>
        <tissue evidence="2">Leaf</tissue>
    </source>
</reference>
<evidence type="ECO:0000313" key="3">
    <source>
        <dbReference type="Proteomes" id="UP000324897"/>
    </source>
</evidence>
<protein>
    <submittedName>
        <fullName evidence="2">Uncharacterized protein</fullName>
    </submittedName>
</protein>
<evidence type="ECO:0000313" key="2">
    <source>
        <dbReference type="EMBL" id="TVU11507.1"/>
    </source>
</evidence>
<dbReference type="AlphaFoldDB" id="A0A5J9TK13"/>
<feature type="non-terminal residue" evidence="2">
    <location>
        <position position="1"/>
    </location>
</feature>
<dbReference type="Proteomes" id="UP000324897">
    <property type="component" value="Chromosome 3"/>
</dbReference>
<comment type="caution">
    <text evidence="2">The sequence shown here is derived from an EMBL/GenBank/DDBJ whole genome shotgun (WGS) entry which is preliminary data.</text>
</comment>
<organism evidence="2 3">
    <name type="scientific">Eragrostis curvula</name>
    <name type="common">weeping love grass</name>
    <dbReference type="NCBI Taxonomy" id="38414"/>
    <lineage>
        <taxon>Eukaryota</taxon>
        <taxon>Viridiplantae</taxon>
        <taxon>Streptophyta</taxon>
        <taxon>Embryophyta</taxon>
        <taxon>Tracheophyta</taxon>
        <taxon>Spermatophyta</taxon>
        <taxon>Magnoliopsida</taxon>
        <taxon>Liliopsida</taxon>
        <taxon>Poales</taxon>
        <taxon>Poaceae</taxon>
        <taxon>PACMAD clade</taxon>
        <taxon>Chloridoideae</taxon>
        <taxon>Eragrostideae</taxon>
        <taxon>Eragrostidinae</taxon>
        <taxon>Eragrostis</taxon>
    </lineage>
</organism>
<accession>A0A5J9TK13</accession>
<sequence>MPVRDGADAQLLSVTPSGQAARPARRHPTTVPPPHAGRGLKNEDQQHACVIVASGQSRNMMGRDKVSKQDQGCGKLKITARSRPPLHCVGRFTSFVLQSTLGRVASRAVSRPGRGLRWESPSSGGVESGTALVESAVVSHIDGYRFCFRCCLVEFLSGSTSQGFDVRPCIVEFSRGSVELLPCVFSVGNFENIHYCRQSRLPREVMAPALGL</sequence>